<gene>
    <name evidence="2" type="ORF">FHR87_002597</name>
</gene>
<protein>
    <submittedName>
        <fullName evidence="2">Aspartyl protease family protein</fullName>
    </submittedName>
</protein>
<sequence length="245" mass="26361">MDGISTCVAPERFIFDSGHVLEKSKARTRGSLRVFRMAFSVLLALFSVNALAIQVQVVGLFPGAVVLNVDGQRKLVRVGQSGPGGVTVVNADNRGALLRIDDRERFYELSRDYGQAAPATGRERLSIARSAGGHYRQAGSINGRSVQFLVDTGATSVAMNEIQGQRLGLDYRRKGQPLLVATASGKVKAWKLQANSVKIGGIEVLGVDTVVIEGTAPDEILLGMSFLSQVRWGEENGMLTLEAKF</sequence>
<dbReference type="GO" id="GO:0008233">
    <property type="term" value="F:peptidase activity"/>
    <property type="evidence" value="ECO:0007669"/>
    <property type="project" value="UniProtKB-KW"/>
</dbReference>
<dbReference type="InterPro" id="IPR011969">
    <property type="entry name" value="Clan_AA_Asp_peptidase_C"/>
</dbReference>
<evidence type="ECO:0000313" key="3">
    <source>
        <dbReference type="Proteomes" id="UP000549250"/>
    </source>
</evidence>
<name>A0A839T439_AZOMA</name>
<dbReference type="EMBL" id="JACHXI010000013">
    <property type="protein sequence ID" value="MBB3104182.1"/>
    <property type="molecule type" value="Genomic_DNA"/>
</dbReference>
<dbReference type="GO" id="GO:0006508">
    <property type="term" value="P:proteolysis"/>
    <property type="evidence" value="ECO:0007669"/>
    <property type="project" value="UniProtKB-KW"/>
</dbReference>
<keyword evidence="3" id="KW-1185">Reference proteome</keyword>
<accession>A0A839T439</accession>
<keyword evidence="2" id="KW-0378">Hydrolase</keyword>
<organism evidence="2 3">
    <name type="scientific">Azomonas macrocytogenes</name>
    <name type="common">Azotobacter macrocytogenes</name>
    <dbReference type="NCBI Taxonomy" id="69962"/>
    <lineage>
        <taxon>Bacteria</taxon>
        <taxon>Pseudomonadati</taxon>
        <taxon>Pseudomonadota</taxon>
        <taxon>Gammaproteobacteria</taxon>
        <taxon>Pseudomonadales</taxon>
        <taxon>Pseudomonadaceae</taxon>
        <taxon>Azomonas</taxon>
    </lineage>
</organism>
<dbReference type="Pfam" id="PF13975">
    <property type="entry name" value="gag-asp_proteas"/>
    <property type="match status" value="1"/>
</dbReference>
<keyword evidence="2" id="KW-0645">Protease</keyword>
<dbReference type="Proteomes" id="UP000549250">
    <property type="component" value="Unassembled WGS sequence"/>
</dbReference>
<feature type="transmembrane region" description="Helical" evidence="1">
    <location>
        <begin position="34"/>
        <end position="53"/>
    </location>
</feature>
<keyword evidence="1" id="KW-0472">Membrane</keyword>
<proteinExistence type="predicted"/>
<evidence type="ECO:0000313" key="2">
    <source>
        <dbReference type="EMBL" id="MBB3104182.1"/>
    </source>
</evidence>
<dbReference type="SUPFAM" id="SSF50630">
    <property type="entry name" value="Acid proteases"/>
    <property type="match status" value="1"/>
</dbReference>
<reference evidence="2 3" key="1">
    <citation type="submission" date="2020-08" db="EMBL/GenBank/DDBJ databases">
        <title>Genomic Encyclopedia of Type Strains, Phase III (KMG-III): the genomes of soil and plant-associated and newly described type strains.</title>
        <authorList>
            <person name="Whitman W."/>
        </authorList>
    </citation>
    <scope>NUCLEOTIDE SEQUENCE [LARGE SCALE GENOMIC DNA]</scope>
    <source>
        <strain evidence="2 3">CECT 4462</strain>
    </source>
</reference>
<evidence type="ECO:0000256" key="1">
    <source>
        <dbReference type="SAM" id="Phobius"/>
    </source>
</evidence>
<comment type="caution">
    <text evidence="2">The sequence shown here is derived from an EMBL/GenBank/DDBJ whole genome shotgun (WGS) entry which is preliminary data.</text>
</comment>
<dbReference type="NCBIfam" id="TIGR02281">
    <property type="entry name" value="clan_AA_DTGA"/>
    <property type="match status" value="1"/>
</dbReference>
<keyword evidence="1" id="KW-1133">Transmembrane helix</keyword>
<dbReference type="AlphaFoldDB" id="A0A839T439"/>
<dbReference type="CDD" id="cd05483">
    <property type="entry name" value="retropepsin_like_bacteria"/>
    <property type="match status" value="1"/>
</dbReference>
<dbReference type="InterPro" id="IPR021109">
    <property type="entry name" value="Peptidase_aspartic_dom_sf"/>
</dbReference>
<keyword evidence="1" id="KW-0812">Transmembrane</keyword>
<dbReference type="Gene3D" id="2.40.70.10">
    <property type="entry name" value="Acid Proteases"/>
    <property type="match status" value="1"/>
</dbReference>
<dbReference type="InterPro" id="IPR034122">
    <property type="entry name" value="Retropepsin-like_bacterial"/>
</dbReference>